<feature type="region of interest" description="Disordered" evidence="1">
    <location>
        <begin position="158"/>
        <end position="284"/>
    </location>
</feature>
<protein>
    <recommendedName>
        <fullName evidence="4">Secreted protein</fullName>
    </recommendedName>
</protein>
<evidence type="ECO:0000313" key="2">
    <source>
        <dbReference type="EMBL" id="MEF3112645.1"/>
    </source>
</evidence>
<dbReference type="Proteomes" id="UP001348265">
    <property type="component" value="Unassembled WGS sequence"/>
</dbReference>
<feature type="compositionally biased region" description="Basic and acidic residues" evidence="1">
    <location>
        <begin position="77"/>
        <end position="87"/>
    </location>
</feature>
<keyword evidence="3" id="KW-1185">Reference proteome</keyword>
<dbReference type="RefSeq" id="WP_331785558.1">
    <property type="nucleotide sequence ID" value="NZ_JAVFKM010000002.1"/>
</dbReference>
<gene>
    <name evidence="2" type="ORF">RB636_05430</name>
</gene>
<comment type="caution">
    <text evidence="2">The sequence shown here is derived from an EMBL/GenBank/DDBJ whole genome shotgun (WGS) entry which is preliminary data.</text>
</comment>
<proteinExistence type="predicted"/>
<evidence type="ECO:0000256" key="1">
    <source>
        <dbReference type="SAM" id="MobiDB-lite"/>
    </source>
</evidence>
<organism evidence="2 3">
    <name type="scientific">Streptomyces chrestomyceticus</name>
    <dbReference type="NCBI Taxonomy" id="68185"/>
    <lineage>
        <taxon>Bacteria</taxon>
        <taxon>Bacillati</taxon>
        <taxon>Actinomycetota</taxon>
        <taxon>Actinomycetes</taxon>
        <taxon>Kitasatosporales</taxon>
        <taxon>Streptomycetaceae</taxon>
        <taxon>Streptomyces</taxon>
    </lineage>
</organism>
<evidence type="ECO:0008006" key="4">
    <source>
        <dbReference type="Google" id="ProtNLM"/>
    </source>
</evidence>
<name>A0ABU7WMB2_9ACTN</name>
<evidence type="ECO:0000313" key="3">
    <source>
        <dbReference type="Proteomes" id="UP001348265"/>
    </source>
</evidence>
<reference evidence="2 3" key="1">
    <citation type="submission" date="2023-08" db="EMBL/GenBank/DDBJ databases">
        <authorList>
            <person name="Sharma P."/>
            <person name="Verma V."/>
            <person name="Mohan M.K."/>
            <person name="Dubey A.K."/>
        </authorList>
    </citation>
    <scope>NUCLEOTIDE SEQUENCE [LARGE SCALE GENOMIC DNA]</scope>
    <source>
        <strain evidence="2 3">ADP4</strain>
    </source>
</reference>
<feature type="compositionally biased region" description="Low complexity" evidence="1">
    <location>
        <begin position="245"/>
        <end position="258"/>
    </location>
</feature>
<dbReference type="EMBL" id="JAVFKM010000002">
    <property type="protein sequence ID" value="MEF3112645.1"/>
    <property type="molecule type" value="Genomic_DNA"/>
</dbReference>
<feature type="region of interest" description="Disordered" evidence="1">
    <location>
        <begin position="71"/>
        <end position="133"/>
    </location>
</feature>
<accession>A0ABU7WMB2</accession>
<sequence>MSAVSALPAAARLPRSAVVRQAVMRRALLAGLFLAGFVALGFAFGGGAQAADGSVSTNPQVGALAQAERQQASVKDSAAEAGREMRHGGKAAAGAAAETPVGKAVRPVAERTAPAAGQAAKPVTGPVTGPVAGRVTAPVRDVVREVRQVADADALPVELPGRIPGVGGDGDADGDGDAGRGDGHGEQPGQGSGPQHAGSGVQRDEENVNSAHSAARWVQAREHRGTLPQPVQHVDSAPERGLGHGNLPGFPGLPGQLPQAPASSASHTAGDGHGPRGGDQFAVVPAHPAPFGLVPGGVLAAAEPPTRQRAADILEFPG</sequence>